<dbReference type="Gene3D" id="3.40.1160.10">
    <property type="entry name" value="Acetylglutamate kinase-like"/>
    <property type="match status" value="1"/>
</dbReference>
<evidence type="ECO:0000256" key="1">
    <source>
        <dbReference type="ARBA" id="ARBA00011066"/>
    </source>
</evidence>
<evidence type="ECO:0000259" key="4">
    <source>
        <dbReference type="Pfam" id="PF00696"/>
    </source>
</evidence>
<dbReference type="Proteomes" id="UP000749040">
    <property type="component" value="Unassembled WGS sequence"/>
</dbReference>
<dbReference type="Pfam" id="PF00696">
    <property type="entry name" value="AA_kinase"/>
    <property type="match status" value="1"/>
</dbReference>
<dbReference type="PANTHER" id="PTHR30409:SF1">
    <property type="entry name" value="CARBAMATE KINASE-RELATED"/>
    <property type="match status" value="1"/>
</dbReference>
<dbReference type="InterPro" id="IPR001048">
    <property type="entry name" value="Asp/Glu/Uridylate_kinase"/>
</dbReference>
<sequence>MRTLVHIAADALPDHDGEGLDMLAASLADLIRDGHELAVTYAGPAEAAAPAGSRLVRALSDALPGRHVTALVTHTEVRAHDPALRPPADPADSGPRTALHPYAVLEASAVRDLLADGTVPVCAGGGGVPVIREPGTGRLRAVAGAADPARTAALLAAYLDADALLFLTSATHLFAPRSHGRPRPLLRVTPEELSAVRLPEGVSALADIAADYVTRTGGIAGVGPADNALGIVRETTGTLIHPAPVARPA</sequence>
<keyword evidence="3" id="KW-0418">Kinase</keyword>
<dbReference type="InterPro" id="IPR036393">
    <property type="entry name" value="AceGlu_kinase-like_sf"/>
</dbReference>
<evidence type="ECO:0000256" key="2">
    <source>
        <dbReference type="ARBA" id="ARBA00022679"/>
    </source>
</evidence>
<accession>A0ABS2U3K6</accession>
<dbReference type="EMBL" id="JADKYB010000032">
    <property type="protein sequence ID" value="MBM9510174.1"/>
    <property type="molecule type" value="Genomic_DNA"/>
</dbReference>
<reference evidence="5 6" key="1">
    <citation type="submission" date="2021-01" db="EMBL/GenBank/DDBJ databases">
        <title>Streptomyces acididurans sp. nov., isolated from a peat swamp forest soil.</title>
        <authorList>
            <person name="Chantavorakit T."/>
            <person name="Duangmal K."/>
        </authorList>
    </citation>
    <scope>NUCLEOTIDE SEQUENCE [LARGE SCALE GENOMIC DNA]</scope>
    <source>
        <strain evidence="5 6">KK5PA1</strain>
    </source>
</reference>
<keyword evidence="6" id="KW-1185">Reference proteome</keyword>
<evidence type="ECO:0000256" key="3">
    <source>
        <dbReference type="ARBA" id="ARBA00022777"/>
    </source>
</evidence>
<dbReference type="PANTHER" id="PTHR30409">
    <property type="entry name" value="CARBAMATE KINASE"/>
    <property type="match status" value="1"/>
</dbReference>
<dbReference type="RefSeq" id="WP_205363901.1">
    <property type="nucleotide sequence ID" value="NZ_JADKYB010000032.1"/>
</dbReference>
<feature type="domain" description="Aspartate/glutamate/uridylate kinase" evidence="4">
    <location>
        <begin position="19"/>
        <end position="195"/>
    </location>
</feature>
<protein>
    <recommendedName>
        <fullName evidence="4">Aspartate/glutamate/uridylate kinase domain-containing protein</fullName>
    </recommendedName>
</protein>
<comment type="similarity">
    <text evidence="1">Belongs to the carbamate kinase family.</text>
</comment>
<dbReference type="InterPro" id="IPR003964">
    <property type="entry name" value="Carb_kinase"/>
</dbReference>
<gene>
    <name evidence="5" type="ORF">ITX44_37590</name>
</gene>
<proteinExistence type="inferred from homology"/>
<keyword evidence="2" id="KW-0808">Transferase</keyword>
<evidence type="ECO:0000313" key="5">
    <source>
        <dbReference type="EMBL" id="MBM9510174.1"/>
    </source>
</evidence>
<organism evidence="5 6">
    <name type="scientific">Actinacidiphila acididurans</name>
    <dbReference type="NCBI Taxonomy" id="2784346"/>
    <lineage>
        <taxon>Bacteria</taxon>
        <taxon>Bacillati</taxon>
        <taxon>Actinomycetota</taxon>
        <taxon>Actinomycetes</taxon>
        <taxon>Kitasatosporales</taxon>
        <taxon>Streptomycetaceae</taxon>
        <taxon>Actinacidiphila</taxon>
    </lineage>
</organism>
<dbReference type="SUPFAM" id="SSF53633">
    <property type="entry name" value="Carbamate kinase-like"/>
    <property type="match status" value="1"/>
</dbReference>
<comment type="caution">
    <text evidence="5">The sequence shown here is derived from an EMBL/GenBank/DDBJ whole genome shotgun (WGS) entry which is preliminary data.</text>
</comment>
<name>A0ABS2U3K6_9ACTN</name>
<evidence type="ECO:0000313" key="6">
    <source>
        <dbReference type="Proteomes" id="UP000749040"/>
    </source>
</evidence>